<accession>A0A4T0D5M4</accession>
<proteinExistence type="predicted"/>
<gene>
    <name evidence="2" type="ORF">D6C83_04208</name>
</gene>
<evidence type="ECO:0000313" key="3">
    <source>
        <dbReference type="Proteomes" id="UP000304947"/>
    </source>
</evidence>
<comment type="caution">
    <text evidence="2">The sequence shown here is derived from an EMBL/GenBank/DDBJ whole genome shotgun (WGS) entry which is preliminary data.</text>
</comment>
<name>A0A4T0D5M4_AURPU</name>
<dbReference type="Gene3D" id="3.40.630.30">
    <property type="match status" value="1"/>
</dbReference>
<evidence type="ECO:0000313" key="2">
    <source>
        <dbReference type="EMBL" id="TIA54895.1"/>
    </source>
</evidence>
<dbReference type="EMBL" id="QZBU01001167">
    <property type="protein sequence ID" value="TIA54895.1"/>
    <property type="molecule type" value="Genomic_DNA"/>
</dbReference>
<dbReference type="AlphaFoldDB" id="A0A4T0D5M4"/>
<reference evidence="2 3" key="1">
    <citation type="submission" date="2018-10" db="EMBL/GenBank/DDBJ databases">
        <title>Fifty Aureobasidium pullulans genomes reveal a recombining polyextremotolerant generalist.</title>
        <authorList>
            <person name="Gostincar C."/>
            <person name="Turk M."/>
            <person name="Zajc J."/>
            <person name="Gunde-Cimerman N."/>
        </authorList>
    </citation>
    <scope>NUCLEOTIDE SEQUENCE [LARGE SCALE GENOMIC DNA]</scope>
    <source>
        <strain evidence="2 3">EXF-3380</strain>
    </source>
</reference>
<protein>
    <submittedName>
        <fullName evidence="2">Uncharacterized protein</fullName>
    </submittedName>
</protein>
<feature type="compositionally biased region" description="Basic and acidic residues" evidence="1">
    <location>
        <begin position="106"/>
        <end position="119"/>
    </location>
</feature>
<sequence>MEDEDMRYLVVKLSNGRLPETEKQWTKDSELDHSIIGFLSFMITQEEDENVVYISRSTSPIISEIVAWVDTSSRWSSILAKPRAWTNQCSQSSSAILMLGNGTPPEDMKKMRSVPDQEN</sequence>
<dbReference type="Proteomes" id="UP000304947">
    <property type="component" value="Unassembled WGS sequence"/>
</dbReference>
<feature type="region of interest" description="Disordered" evidence="1">
    <location>
        <begin position="96"/>
        <end position="119"/>
    </location>
</feature>
<evidence type="ECO:0000256" key="1">
    <source>
        <dbReference type="SAM" id="MobiDB-lite"/>
    </source>
</evidence>
<organism evidence="2 3">
    <name type="scientific">Aureobasidium pullulans</name>
    <name type="common">Black yeast</name>
    <name type="synonym">Pullularia pullulans</name>
    <dbReference type="NCBI Taxonomy" id="5580"/>
    <lineage>
        <taxon>Eukaryota</taxon>
        <taxon>Fungi</taxon>
        <taxon>Dikarya</taxon>
        <taxon>Ascomycota</taxon>
        <taxon>Pezizomycotina</taxon>
        <taxon>Dothideomycetes</taxon>
        <taxon>Dothideomycetidae</taxon>
        <taxon>Dothideales</taxon>
        <taxon>Saccotheciaceae</taxon>
        <taxon>Aureobasidium</taxon>
    </lineage>
</organism>